<protein>
    <submittedName>
        <fullName evidence="2">IS701-like element ISBj6 family transposase</fullName>
    </submittedName>
</protein>
<dbReference type="Proteomes" id="UP001500729">
    <property type="component" value="Unassembled WGS sequence"/>
</dbReference>
<evidence type="ECO:0000259" key="1">
    <source>
        <dbReference type="Pfam" id="PF13546"/>
    </source>
</evidence>
<dbReference type="RefSeq" id="WP_422662622.1">
    <property type="nucleotide sequence ID" value="NZ_BAAAGS010000146.1"/>
</dbReference>
<feature type="domain" description="Transposase IS701-like DDE" evidence="1">
    <location>
        <begin position="20"/>
        <end position="292"/>
    </location>
</feature>
<keyword evidence="3" id="KW-1185">Reference proteome</keyword>
<dbReference type="InterPro" id="IPR038721">
    <property type="entry name" value="IS701-like_DDE_dom"/>
</dbReference>
<proteinExistence type="predicted"/>
<name>A0ABN1EIE4_SACER</name>
<dbReference type="Pfam" id="PF13546">
    <property type="entry name" value="DDE_5"/>
    <property type="match status" value="1"/>
</dbReference>
<dbReference type="InterPro" id="IPR012337">
    <property type="entry name" value="RNaseH-like_sf"/>
</dbReference>
<evidence type="ECO:0000313" key="3">
    <source>
        <dbReference type="Proteomes" id="UP001500729"/>
    </source>
</evidence>
<comment type="caution">
    <text evidence="2">The sequence shown here is derived from an EMBL/GenBank/DDBJ whole genome shotgun (WGS) entry which is preliminary data.</text>
</comment>
<dbReference type="PANTHER" id="PTHR33627:SF1">
    <property type="entry name" value="TRANSPOSASE"/>
    <property type="match status" value="1"/>
</dbReference>
<accession>A0ABN1EIE4</accession>
<reference evidence="2 3" key="1">
    <citation type="journal article" date="2019" name="Int. J. Syst. Evol. Microbiol.">
        <title>The Global Catalogue of Microorganisms (GCM) 10K type strain sequencing project: providing services to taxonomists for standard genome sequencing and annotation.</title>
        <authorList>
            <consortium name="The Broad Institute Genomics Platform"/>
            <consortium name="The Broad Institute Genome Sequencing Center for Infectious Disease"/>
            <person name="Wu L."/>
            <person name="Ma J."/>
        </authorList>
    </citation>
    <scope>NUCLEOTIDE SEQUENCE [LARGE SCALE GENOMIC DNA]</scope>
    <source>
        <strain evidence="2 3">JCM 10303</strain>
    </source>
</reference>
<sequence>MTPEEMQVVRPRVEAFAAEMLAGVPRRDQRAKGELYLRGLLLDGQRKSMQPMAERLGVDHQGLQQFISSSTWDDAAVRRRLAGWAEDFIEPRAWVLDDTGFVKDGADSPGVARQYSGTLGKTGNCQIGVSLHLATDWASAAVNWRLFLPVSWDDQTTDDAETAAAIRRRRARCKIGDEVRHREKWRLALDMLDEARTDSGLSDRPVVADSGYGDATAFRLGLDQRGLNYVVAVKASTSVQPHDVVPVTPTWSGTGRPPQPGYPSKPTTLRELALAAGRGSLHQVTWRHGSKKTPHNRTGAMRSRFLVLRVRPANRQIPRATDGSLPACWLLAEWPPREPEPTDYWLSNLPTDTPRRELVQLAKQRWRVEHDYRELKTGLGLDHFEGRSLAGWYRHVTLVSLAQAICTQLRYDPKAPAPA</sequence>
<dbReference type="PANTHER" id="PTHR33627">
    <property type="entry name" value="TRANSPOSASE"/>
    <property type="match status" value="1"/>
</dbReference>
<dbReference type="EMBL" id="BAAAGS010000146">
    <property type="protein sequence ID" value="GAA0567103.1"/>
    <property type="molecule type" value="Genomic_DNA"/>
</dbReference>
<gene>
    <name evidence="2" type="ORF">GCM10009533_72300</name>
</gene>
<dbReference type="SUPFAM" id="SSF53098">
    <property type="entry name" value="Ribonuclease H-like"/>
    <property type="match status" value="1"/>
</dbReference>
<organism evidence="2 3">
    <name type="scientific">Saccharopolyspora erythraea</name>
    <name type="common">Streptomyces erythraeus</name>
    <dbReference type="NCBI Taxonomy" id="1836"/>
    <lineage>
        <taxon>Bacteria</taxon>
        <taxon>Bacillati</taxon>
        <taxon>Actinomycetota</taxon>
        <taxon>Actinomycetes</taxon>
        <taxon>Pseudonocardiales</taxon>
        <taxon>Pseudonocardiaceae</taxon>
        <taxon>Saccharopolyspora</taxon>
    </lineage>
</organism>
<dbReference type="NCBIfam" id="NF033540">
    <property type="entry name" value="transpos_IS701"/>
    <property type="match status" value="1"/>
</dbReference>
<dbReference type="InterPro" id="IPR039365">
    <property type="entry name" value="IS701-like"/>
</dbReference>
<evidence type="ECO:0000313" key="2">
    <source>
        <dbReference type="EMBL" id="GAA0567103.1"/>
    </source>
</evidence>